<dbReference type="SMART" id="SM00263">
    <property type="entry name" value="LYZ1"/>
    <property type="match status" value="1"/>
</dbReference>
<gene>
    <name evidence="14" type="ORF">APLA_LOCUS6260</name>
</gene>
<comment type="similarity">
    <text evidence="2 11">Belongs to the glycosyl hydrolase 22 family.</text>
</comment>
<dbReference type="PRINTS" id="PR00137">
    <property type="entry name" value="LYSOZYME"/>
</dbReference>
<comment type="catalytic activity">
    <reaction evidence="1">
        <text>Hydrolysis of (1-&gt;4)-beta-linkages between N-acetylmuramic acid and N-acetyl-D-glucosamine residues in a peptidoglycan and between N-acetyl-D-glucosamine residues in chitodextrins.</text>
        <dbReference type="EC" id="3.2.1.17"/>
    </reaction>
</comment>
<evidence type="ECO:0000256" key="12">
    <source>
        <dbReference type="SAM" id="SignalP"/>
    </source>
</evidence>
<comment type="caution">
    <text evidence="14">The sequence shown here is derived from an EMBL/GenBank/DDBJ whole genome shotgun (WGS) entry which is preliminary data.</text>
</comment>
<evidence type="ECO:0000256" key="8">
    <source>
        <dbReference type="ARBA" id="ARBA00023157"/>
    </source>
</evidence>
<dbReference type="PANTHER" id="PTHR11407:SF63">
    <property type="entry name" value="LYSOZYME C"/>
    <property type="match status" value="1"/>
</dbReference>
<accession>A0A8S0ZN40</accession>
<dbReference type="PANTHER" id="PTHR11407">
    <property type="entry name" value="LYSOZYME C"/>
    <property type="match status" value="1"/>
</dbReference>
<dbReference type="FunFam" id="1.10.530.10:FF:000001">
    <property type="entry name" value="Lysozyme C"/>
    <property type="match status" value="1"/>
</dbReference>
<dbReference type="GO" id="GO:0003796">
    <property type="term" value="F:lysozyme activity"/>
    <property type="evidence" value="ECO:0007669"/>
    <property type="project" value="UniProtKB-EC"/>
</dbReference>
<dbReference type="OrthoDB" id="17373at2759"/>
<dbReference type="EC" id="3.2.1.17" evidence="3"/>
<keyword evidence="6" id="KW-0081">Bacteriolytic enzyme</keyword>
<dbReference type="PROSITE" id="PS00128">
    <property type="entry name" value="GLYCOSYL_HYDROL_F22_1"/>
    <property type="match status" value="1"/>
</dbReference>
<dbReference type="Pfam" id="PF00062">
    <property type="entry name" value="Lys"/>
    <property type="match status" value="1"/>
</dbReference>
<keyword evidence="7" id="KW-0378">Hydrolase</keyword>
<evidence type="ECO:0000256" key="4">
    <source>
        <dbReference type="ARBA" id="ARBA00020438"/>
    </source>
</evidence>
<feature type="domain" description="Glycosyl hydrolases family 22 (GH22)" evidence="13">
    <location>
        <begin position="91"/>
        <end position="109"/>
    </location>
</feature>
<evidence type="ECO:0000313" key="14">
    <source>
        <dbReference type="EMBL" id="CAB3235686.1"/>
    </source>
</evidence>
<keyword evidence="5" id="KW-0929">Antimicrobial</keyword>
<name>A0A8S0ZN40_ARCPL</name>
<evidence type="ECO:0000256" key="5">
    <source>
        <dbReference type="ARBA" id="ARBA00022529"/>
    </source>
</evidence>
<evidence type="ECO:0000256" key="6">
    <source>
        <dbReference type="ARBA" id="ARBA00022638"/>
    </source>
</evidence>
<sequence length="139" mass="15620">MSRIVLVFLLLSLASVSLARTFSKCELVYELRRQGFPEYQMKDLVCLIGAESSFQTNVRGGPNWDGSYDWGLFQINDRYWCNAGGWPGKGCNVKCNDLLSNDITASANCAKTIMGAQGLDAWYGWVNHCKGRWQPDLHC</sequence>
<dbReference type="PRINTS" id="PR00135">
    <property type="entry name" value="LYZLACT"/>
</dbReference>
<dbReference type="InterPro" id="IPR001916">
    <property type="entry name" value="Glyco_hydro_22"/>
</dbReference>
<evidence type="ECO:0000259" key="13">
    <source>
        <dbReference type="PROSITE" id="PS00128"/>
    </source>
</evidence>
<feature type="signal peptide" evidence="12">
    <location>
        <begin position="1"/>
        <end position="19"/>
    </location>
</feature>
<evidence type="ECO:0000256" key="2">
    <source>
        <dbReference type="ARBA" id="ARBA00010859"/>
    </source>
</evidence>
<keyword evidence="8" id="KW-1015">Disulfide bond</keyword>
<dbReference type="InterPro" id="IPR000974">
    <property type="entry name" value="Glyco_hydro_22_lys"/>
</dbReference>
<keyword evidence="15" id="KW-1185">Reference proteome</keyword>
<proteinExistence type="inferred from homology"/>
<keyword evidence="9" id="KW-0326">Glycosidase</keyword>
<dbReference type="GO" id="GO:0042742">
    <property type="term" value="P:defense response to bacterium"/>
    <property type="evidence" value="ECO:0007669"/>
    <property type="project" value="UniProtKB-KW"/>
</dbReference>
<evidence type="ECO:0000256" key="9">
    <source>
        <dbReference type="ARBA" id="ARBA00023295"/>
    </source>
</evidence>
<evidence type="ECO:0000256" key="11">
    <source>
        <dbReference type="RuleBase" id="RU004440"/>
    </source>
</evidence>
<dbReference type="AlphaFoldDB" id="A0A8S0ZN40"/>
<dbReference type="Gene3D" id="1.10.530.10">
    <property type="match status" value="1"/>
</dbReference>
<dbReference type="SUPFAM" id="SSF53955">
    <property type="entry name" value="Lysozyme-like"/>
    <property type="match status" value="1"/>
</dbReference>
<dbReference type="GO" id="GO:0031640">
    <property type="term" value="P:killing of cells of another organism"/>
    <property type="evidence" value="ECO:0007669"/>
    <property type="project" value="UniProtKB-KW"/>
</dbReference>
<dbReference type="CDD" id="cd16899">
    <property type="entry name" value="LYZ_C_invert"/>
    <property type="match status" value="1"/>
</dbReference>
<evidence type="ECO:0000256" key="3">
    <source>
        <dbReference type="ARBA" id="ARBA00012732"/>
    </source>
</evidence>
<dbReference type="InterPro" id="IPR023346">
    <property type="entry name" value="Lysozyme-like_dom_sf"/>
</dbReference>
<evidence type="ECO:0000313" key="15">
    <source>
        <dbReference type="Proteomes" id="UP000494106"/>
    </source>
</evidence>
<reference evidence="14 15" key="1">
    <citation type="submission" date="2020-04" db="EMBL/GenBank/DDBJ databases">
        <authorList>
            <person name="Wallbank WR R."/>
            <person name="Pardo Diaz C."/>
            <person name="Kozak K."/>
            <person name="Martin S."/>
            <person name="Jiggins C."/>
            <person name="Moest M."/>
            <person name="Warren A I."/>
            <person name="Byers J.R.P. K."/>
            <person name="Montejo-Kovacevich G."/>
            <person name="Yen C E."/>
        </authorList>
    </citation>
    <scope>NUCLEOTIDE SEQUENCE [LARGE SCALE GENOMIC DNA]</scope>
</reference>
<evidence type="ECO:0000256" key="1">
    <source>
        <dbReference type="ARBA" id="ARBA00000632"/>
    </source>
</evidence>
<dbReference type="PROSITE" id="PS51348">
    <property type="entry name" value="GLYCOSYL_HYDROL_F22_2"/>
    <property type="match status" value="1"/>
</dbReference>
<evidence type="ECO:0000256" key="10">
    <source>
        <dbReference type="ARBA" id="ARBA00031262"/>
    </source>
</evidence>
<dbReference type="EMBL" id="CADEBC010000485">
    <property type="protein sequence ID" value="CAB3235686.1"/>
    <property type="molecule type" value="Genomic_DNA"/>
</dbReference>
<dbReference type="InterPro" id="IPR019799">
    <property type="entry name" value="Glyco_hydro_22_CS"/>
</dbReference>
<dbReference type="Proteomes" id="UP000494106">
    <property type="component" value="Unassembled WGS sequence"/>
</dbReference>
<evidence type="ECO:0000256" key="7">
    <source>
        <dbReference type="ARBA" id="ARBA00022801"/>
    </source>
</evidence>
<organism evidence="14 15">
    <name type="scientific">Arctia plantaginis</name>
    <name type="common">Wood tiger moth</name>
    <name type="synonym">Phalaena plantaginis</name>
    <dbReference type="NCBI Taxonomy" id="874455"/>
    <lineage>
        <taxon>Eukaryota</taxon>
        <taxon>Metazoa</taxon>
        <taxon>Ecdysozoa</taxon>
        <taxon>Arthropoda</taxon>
        <taxon>Hexapoda</taxon>
        <taxon>Insecta</taxon>
        <taxon>Pterygota</taxon>
        <taxon>Neoptera</taxon>
        <taxon>Endopterygota</taxon>
        <taxon>Lepidoptera</taxon>
        <taxon>Glossata</taxon>
        <taxon>Ditrysia</taxon>
        <taxon>Noctuoidea</taxon>
        <taxon>Erebidae</taxon>
        <taxon>Arctiinae</taxon>
        <taxon>Arctia</taxon>
    </lineage>
</organism>
<feature type="chain" id="PRO_5035946058" description="Lysozyme" evidence="12">
    <location>
        <begin position="20"/>
        <end position="139"/>
    </location>
</feature>
<protein>
    <recommendedName>
        <fullName evidence="4">Lysozyme</fullName>
        <ecNumber evidence="3">3.2.1.17</ecNumber>
    </recommendedName>
    <alternativeName>
        <fullName evidence="10">1,4-beta-N-acetylmuramidase</fullName>
    </alternativeName>
</protein>
<keyword evidence="12" id="KW-0732">Signal</keyword>